<evidence type="ECO:0000256" key="11">
    <source>
        <dbReference type="RuleBase" id="RU362125"/>
    </source>
</evidence>
<comment type="cofactor">
    <cofactor evidence="1 11">
        <name>FAD</name>
        <dbReference type="ChEBI" id="CHEBI:57692"/>
    </cofactor>
</comment>
<dbReference type="Pfam" id="PF00441">
    <property type="entry name" value="Acyl-CoA_dh_1"/>
    <property type="match status" value="1"/>
</dbReference>
<name>A0A5C5RNJ0_9ACTN</name>
<dbReference type="PANTHER" id="PTHR48083:SF20">
    <property type="entry name" value="LONG-CHAIN SPECIFIC ACYL-COA DEHYDROGENASE, MITOCHONDRIAL"/>
    <property type="match status" value="1"/>
</dbReference>
<sequence length="386" mass="42110">MSELFPNYRAPWESDDQAALRVHAAAFVAKEVTPHEERWAQQHQVDRDVWNKAGAAGLLCLDVPEEFGGAGGNFGHESVVQQELVGAGDSAMGFAVHSTIVAHYINSYATAEQRKRWLPRCATGEAVLAIAMTEPGTGSDLQAVRTTAVRQGDDYLINGSKTFISNATHCDLLIIVAKTDPSQGAKGISLFVAETKDLDGFERGRILDKIGQHGQDTRELAFTDMRVPAANLLGGVEGQGFYQLMNQLQRERLIIAVGAIAAAETAVARTIAYAKERKAFGKPLMQFQNTRFVLSECKADVLAGKTLIDHCIGEQIAGRLDPATASMAKLWATEKQKEVIDRCLQLFGGYGYILEYPIARMYADARVQTIYGGTSEIMKELIGRSL</sequence>
<evidence type="ECO:0000256" key="5">
    <source>
        <dbReference type="ARBA" id="ARBA00022827"/>
    </source>
</evidence>
<comment type="pathway">
    <text evidence="2">Siderophore biosynthesis; mycobactin biosynthesis.</text>
</comment>
<evidence type="ECO:0000256" key="7">
    <source>
        <dbReference type="ARBA" id="ARBA00037085"/>
    </source>
</evidence>
<dbReference type="InterPro" id="IPR006091">
    <property type="entry name" value="Acyl-CoA_Oxase/DH_mid-dom"/>
</dbReference>
<gene>
    <name evidence="15" type="ORF">FK530_23540</name>
</gene>
<dbReference type="InterPro" id="IPR006089">
    <property type="entry name" value="Acyl-CoA_DH_CS"/>
</dbReference>
<dbReference type="Gene3D" id="1.20.140.10">
    <property type="entry name" value="Butyryl-CoA Dehydrogenase, subunit A, domain 3"/>
    <property type="match status" value="1"/>
</dbReference>
<accession>A0A5C5RNJ0</accession>
<evidence type="ECO:0000256" key="6">
    <source>
        <dbReference type="ARBA" id="ARBA00023002"/>
    </source>
</evidence>
<dbReference type="Gene3D" id="2.40.110.10">
    <property type="entry name" value="Butyryl-CoA Dehydrogenase, subunit A, domain 2"/>
    <property type="match status" value="1"/>
</dbReference>
<dbReference type="Gene3D" id="1.10.540.10">
    <property type="entry name" value="Acyl-CoA dehydrogenase/oxidase, N-terminal domain"/>
    <property type="match status" value="1"/>
</dbReference>
<evidence type="ECO:0000256" key="4">
    <source>
        <dbReference type="ARBA" id="ARBA00022630"/>
    </source>
</evidence>
<dbReference type="AlphaFoldDB" id="A0A5C5RNJ0"/>
<dbReference type="PIRSF" id="PIRSF016578">
    <property type="entry name" value="HsaA"/>
    <property type="match status" value="1"/>
</dbReference>
<dbReference type="PROSITE" id="PS00073">
    <property type="entry name" value="ACYL_COA_DH_2"/>
    <property type="match status" value="1"/>
</dbReference>
<dbReference type="FunFam" id="2.40.110.10:FF:000002">
    <property type="entry name" value="Acyl-CoA dehydrogenase fadE12"/>
    <property type="match status" value="1"/>
</dbReference>
<dbReference type="Pfam" id="PF02771">
    <property type="entry name" value="Acyl-CoA_dh_N"/>
    <property type="match status" value="1"/>
</dbReference>
<organism evidence="15 16">
    <name type="scientific">Tsukamurella conjunctivitidis</name>
    <dbReference type="NCBI Taxonomy" id="2592068"/>
    <lineage>
        <taxon>Bacteria</taxon>
        <taxon>Bacillati</taxon>
        <taxon>Actinomycetota</taxon>
        <taxon>Actinomycetes</taxon>
        <taxon>Mycobacteriales</taxon>
        <taxon>Tsukamurellaceae</taxon>
        <taxon>Tsukamurella</taxon>
    </lineage>
</organism>
<comment type="similarity">
    <text evidence="3 11">Belongs to the acyl-CoA dehydrogenase family.</text>
</comment>
<dbReference type="SUPFAM" id="SSF47203">
    <property type="entry name" value="Acyl-CoA dehydrogenase C-terminal domain-like"/>
    <property type="match status" value="1"/>
</dbReference>
<evidence type="ECO:0000259" key="13">
    <source>
        <dbReference type="Pfam" id="PF02770"/>
    </source>
</evidence>
<evidence type="ECO:0000256" key="2">
    <source>
        <dbReference type="ARBA" id="ARBA00005102"/>
    </source>
</evidence>
<comment type="function">
    <text evidence="7">Catalyzes the dehydrogenation at the alpha-beta position of ACP-bound acyl chains. This results in the introduction of a double bond in the lipidic chain, which is further transferred to the epsilon-amino group of lysine residue in the mycobactin core by MbtK.</text>
</comment>
<dbReference type="InterPro" id="IPR009100">
    <property type="entry name" value="AcylCoA_DH/oxidase_NM_dom_sf"/>
</dbReference>
<dbReference type="OrthoDB" id="8876745at2"/>
<protein>
    <recommendedName>
        <fullName evidence="8">Acyl-[acyl-carrier-protein] dehydrogenase MbtN</fullName>
    </recommendedName>
    <alternativeName>
        <fullName evidence="9">Mycobactin synthase protein N</fullName>
    </alternativeName>
</protein>
<evidence type="ECO:0000259" key="12">
    <source>
        <dbReference type="Pfam" id="PF00441"/>
    </source>
</evidence>
<evidence type="ECO:0000256" key="9">
    <source>
        <dbReference type="ARBA" id="ARBA00042660"/>
    </source>
</evidence>
<evidence type="ECO:0000259" key="14">
    <source>
        <dbReference type="Pfam" id="PF02771"/>
    </source>
</evidence>
<dbReference type="Proteomes" id="UP000319375">
    <property type="component" value="Unassembled WGS sequence"/>
</dbReference>
<dbReference type="InterPro" id="IPR037069">
    <property type="entry name" value="AcylCoA_DH/ox_N_sf"/>
</dbReference>
<dbReference type="GO" id="GO:0003995">
    <property type="term" value="F:acyl-CoA dehydrogenase activity"/>
    <property type="evidence" value="ECO:0007669"/>
    <property type="project" value="InterPro"/>
</dbReference>
<dbReference type="InterPro" id="IPR036250">
    <property type="entry name" value="AcylCo_DH-like_C"/>
</dbReference>
<comment type="catalytic activity">
    <reaction evidence="10">
        <text>a 2,3-saturated acyl-CoA + A = a 2,3-dehydroacyl-CoA + AH2</text>
        <dbReference type="Rhea" id="RHEA:48608"/>
        <dbReference type="ChEBI" id="CHEBI:13193"/>
        <dbReference type="ChEBI" id="CHEBI:17499"/>
        <dbReference type="ChEBI" id="CHEBI:60015"/>
        <dbReference type="ChEBI" id="CHEBI:65111"/>
    </reaction>
</comment>
<dbReference type="GO" id="GO:0033539">
    <property type="term" value="P:fatty acid beta-oxidation using acyl-CoA dehydrogenase"/>
    <property type="evidence" value="ECO:0007669"/>
    <property type="project" value="TreeGrafter"/>
</dbReference>
<evidence type="ECO:0000256" key="3">
    <source>
        <dbReference type="ARBA" id="ARBA00009347"/>
    </source>
</evidence>
<keyword evidence="5 11" id="KW-0274">FAD</keyword>
<feature type="domain" description="Acyl-CoA dehydrogenase/oxidase C-terminal" evidence="12">
    <location>
        <begin position="238"/>
        <end position="386"/>
    </location>
</feature>
<dbReference type="InterPro" id="IPR046373">
    <property type="entry name" value="Acyl-CoA_Oxase/DH_mid-dom_sf"/>
</dbReference>
<evidence type="ECO:0000313" key="16">
    <source>
        <dbReference type="Proteomes" id="UP000319375"/>
    </source>
</evidence>
<dbReference type="PANTHER" id="PTHR48083">
    <property type="entry name" value="MEDIUM-CHAIN SPECIFIC ACYL-COA DEHYDROGENASE, MITOCHONDRIAL-RELATED"/>
    <property type="match status" value="1"/>
</dbReference>
<dbReference type="GO" id="GO:0005737">
    <property type="term" value="C:cytoplasm"/>
    <property type="evidence" value="ECO:0007669"/>
    <property type="project" value="TreeGrafter"/>
</dbReference>
<dbReference type="Pfam" id="PF02770">
    <property type="entry name" value="Acyl-CoA_dh_M"/>
    <property type="match status" value="1"/>
</dbReference>
<evidence type="ECO:0000256" key="8">
    <source>
        <dbReference type="ARBA" id="ARBA00040394"/>
    </source>
</evidence>
<keyword evidence="4 11" id="KW-0285">Flavoprotein</keyword>
<evidence type="ECO:0000256" key="10">
    <source>
        <dbReference type="ARBA" id="ARBA00052546"/>
    </source>
</evidence>
<dbReference type="EMBL" id="VIGX01000030">
    <property type="protein sequence ID" value="TWS24617.1"/>
    <property type="molecule type" value="Genomic_DNA"/>
</dbReference>
<proteinExistence type="inferred from homology"/>
<keyword evidence="16" id="KW-1185">Reference proteome</keyword>
<reference evidence="15 16" key="1">
    <citation type="submission" date="2019-06" db="EMBL/GenBank/DDBJ databases">
        <title>Tsukamurella conjunctivitidis sp. nov., Tsukamurella assacharolytica sp. nov. and Tsukamurella sputae sp. nov. isolated from patients with conjunctivitis, bacteraemia (lymphoma) and respiratory infection (sputum) in Hong Kong.</title>
        <authorList>
            <person name="Teng J.L.L."/>
            <person name="Lee H.H."/>
            <person name="Fong J.Y.H."/>
            <person name="Fok K.M.N."/>
            <person name="Lau S.K.P."/>
            <person name="Woo P.C.Y."/>
        </authorList>
    </citation>
    <scope>NUCLEOTIDE SEQUENCE [LARGE SCALE GENOMIC DNA]</scope>
    <source>
        <strain evidence="15 16">HKU72</strain>
    </source>
</reference>
<dbReference type="InterPro" id="IPR013786">
    <property type="entry name" value="AcylCoA_DH/ox_N"/>
</dbReference>
<comment type="caution">
    <text evidence="15">The sequence shown here is derived from an EMBL/GenBank/DDBJ whole genome shotgun (WGS) entry which is preliminary data.</text>
</comment>
<dbReference type="InterPro" id="IPR009075">
    <property type="entry name" value="AcylCo_DH/oxidase_C"/>
</dbReference>
<feature type="domain" description="Acyl-CoA oxidase/dehydrogenase middle" evidence="13">
    <location>
        <begin position="129"/>
        <end position="225"/>
    </location>
</feature>
<evidence type="ECO:0000313" key="15">
    <source>
        <dbReference type="EMBL" id="TWS24617.1"/>
    </source>
</evidence>
<evidence type="ECO:0000256" key="1">
    <source>
        <dbReference type="ARBA" id="ARBA00001974"/>
    </source>
</evidence>
<dbReference type="InterPro" id="IPR050741">
    <property type="entry name" value="Acyl-CoA_dehydrogenase"/>
</dbReference>
<dbReference type="RefSeq" id="WP_006368939.1">
    <property type="nucleotide sequence ID" value="NZ_VIGX01000030.1"/>
</dbReference>
<dbReference type="SUPFAM" id="SSF56645">
    <property type="entry name" value="Acyl-CoA dehydrogenase NM domain-like"/>
    <property type="match status" value="1"/>
</dbReference>
<dbReference type="FunFam" id="1.20.140.10:FF:000001">
    <property type="entry name" value="Acyl-CoA dehydrogenase"/>
    <property type="match status" value="1"/>
</dbReference>
<keyword evidence="6 11" id="KW-0560">Oxidoreductase</keyword>
<feature type="domain" description="Acyl-CoA dehydrogenase/oxidase N-terminal" evidence="14">
    <location>
        <begin position="14"/>
        <end position="125"/>
    </location>
</feature>
<dbReference type="GO" id="GO:0050660">
    <property type="term" value="F:flavin adenine dinucleotide binding"/>
    <property type="evidence" value="ECO:0007669"/>
    <property type="project" value="InterPro"/>
</dbReference>